<proteinExistence type="predicted"/>
<comment type="caution">
    <text evidence="2">The sequence shown here is derived from an EMBL/GenBank/DDBJ whole genome shotgun (WGS) entry which is preliminary data.</text>
</comment>
<evidence type="ECO:0008006" key="4">
    <source>
        <dbReference type="Google" id="ProtNLM"/>
    </source>
</evidence>
<organism evidence="2 3">
    <name type="scientific">Mugilogobius chulae</name>
    <name type="common">yellowstripe goby</name>
    <dbReference type="NCBI Taxonomy" id="88201"/>
    <lineage>
        <taxon>Eukaryota</taxon>
        <taxon>Metazoa</taxon>
        <taxon>Chordata</taxon>
        <taxon>Craniata</taxon>
        <taxon>Vertebrata</taxon>
        <taxon>Euteleostomi</taxon>
        <taxon>Actinopterygii</taxon>
        <taxon>Neopterygii</taxon>
        <taxon>Teleostei</taxon>
        <taxon>Neoteleostei</taxon>
        <taxon>Acanthomorphata</taxon>
        <taxon>Gobiaria</taxon>
        <taxon>Gobiiformes</taxon>
        <taxon>Gobioidei</taxon>
        <taxon>Gobiidae</taxon>
        <taxon>Gobionellinae</taxon>
        <taxon>Mugilogobius</taxon>
    </lineage>
</organism>
<accession>A0AAW0PSL8</accession>
<reference evidence="3" key="1">
    <citation type="submission" date="2024-04" db="EMBL/GenBank/DDBJ databases">
        <title>Salinicola lusitanus LLJ914,a marine bacterium isolated from the Okinawa Trough.</title>
        <authorList>
            <person name="Li J."/>
        </authorList>
    </citation>
    <scope>NUCLEOTIDE SEQUENCE [LARGE SCALE GENOMIC DNA]</scope>
</reference>
<dbReference type="EMBL" id="JBBPFD010000004">
    <property type="protein sequence ID" value="KAK7929732.1"/>
    <property type="molecule type" value="Genomic_DNA"/>
</dbReference>
<name>A0AAW0PSL8_9GOBI</name>
<feature type="chain" id="PRO_5043497357" description="Secreted protein" evidence="1">
    <location>
        <begin position="21"/>
        <end position="114"/>
    </location>
</feature>
<gene>
    <name evidence="2" type="ORF">WMY93_006127</name>
</gene>
<protein>
    <recommendedName>
        <fullName evidence="4">Secreted protein</fullName>
    </recommendedName>
</protein>
<evidence type="ECO:0000313" key="2">
    <source>
        <dbReference type="EMBL" id="KAK7929732.1"/>
    </source>
</evidence>
<evidence type="ECO:0000256" key="1">
    <source>
        <dbReference type="SAM" id="SignalP"/>
    </source>
</evidence>
<dbReference type="Proteomes" id="UP001460270">
    <property type="component" value="Unassembled WGS sequence"/>
</dbReference>
<sequence>MAFGLSVWKLGYFCATHALGQWLGQNYQPSCWVVWTQQLGCLCLNVNCPPPSHSARASTVRRTGLVPRKINHKKLTCEQSTPNNPSKMAADHSTQTRLLLLEFHETNTGDRWIF</sequence>
<dbReference type="AlphaFoldDB" id="A0AAW0PSL8"/>
<keyword evidence="3" id="KW-1185">Reference proteome</keyword>
<keyword evidence="1" id="KW-0732">Signal</keyword>
<feature type="signal peptide" evidence="1">
    <location>
        <begin position="1"/>
        <end position="20"/>
    </location>
</feature>
<evidence type="ECO:0000313" key="3">
    <source>
        <dbReference type="Proteomes" id="UP001460270"/>
    </source>
</evidence>